<keyword evidence="1" id="KW-1185">Reference proteome</keyword>
<proteinExistence type="predicted"/>
<accession>A0A915K3H7</accession>
<sequence length="81" mass="9916">MQRCLHNNYSDDSRWFSVNERKKNDYVMNVPTRQDKGYDGKFLYLLNDEIGYKTITHMENFRNQRERNFPKFLLISSCKKE</sequence>
<evidence type="ECO:0000313" key="2">
    <source>
        <dbReference type="WBParaSite" id="nRc.2.0.1.t33256-RA"/>
    </source>
</evidence>
<protein>
    <submittedName>
        <fullName evidence="2">Uncharacterized protein</fullName>
    </submittedName>
</protein>
<dbReference type="AlphaFoldDB" id="A0A915K3H7"/>
<reference evidence="2" key="1">
    <citation type="submission" date="2022-11" db="UniProtKB">
        <authorList>
            <consortium name="WormBaseParasite"/>
        </authorList>
    </citation>
    <scope>IDENTIFICATION</scope>
</reference>
<evidence type="ECO:0000313" key="1">
    <source>
        <dbReference type="Proteomes" id="UP000887565"/>
    </source>
</evidence>
<organism evidence="1 2">
    <name type="scientific">Romanomermis culicivorax</name>
    <name type="common">Nematode worm</name>
    <dbReference type="NCBI Taxonomy" id="13658"/>
    <lineage>
        <taxon>Eukaryota</taxon>
        <taxon>Metazoa</taxon>
        <taxon>Ecdysozoa</taxon>
        <taxon>Nematoda</taxon>
        <taxon>Enoplea</taxon>
        <taxon>Dorylaimia</taxon>
        <taxon>Mermithida</taxon>
        <taxon>Mermithoidea</taxon>
        <taxon>Mermithidae</taxon>
        <taxon>Romanomermis</taxon>
    </lineage>
</organism>
<dbReference type="WBParaSite" id="nRc.2.0.1.t33256-RA">
    <property type="protein sequence ID" value="nRc.2.0.1.t33256-RA"/>
    <property type="gene ID" value="nRc.2.0.1.g33256"/>
</dbReference>
<name>A0A915K3H7_ROMCU</name>
<dbReference type="Proteomes" id="UP000887565">
    <property type="component" value="Unplaced"/>
</dbReference>